<sequence length="178" mass="19441">MGSCVSAVKGQSSRRSAKQKQNNSFHNGVSSQIRSPAANARVVRKGKKKIHKGIIGLPSNFQHTGHIGVTEMRSGKVDPEKIKTQMSEVAAALRLEEQTGQKNDVSKVESSSDSQFDDANFKVKRKPTLSDNISLPQQQRPAYPQTADPMAEVIAALKMPPDLNFDVVTSNGETTRLR</sequence>
<comment type="caution">
    <text evidence="3">The sequence shown here is derived from an EMBL/GenBank/DDBJ whole genome shotgun (WGS) entry which is preliminary data.</text>
</comment>
<evidence type="ECO:0000313" key="3">
    <source>
        <dbReference type="EMBL" id="CAG8553789.1"/>
    </source>
</evidence>
<feature type="compositionally biased region" description="Basic and acidic residues" evidence="1">
    <location>
        <begin position="96"/>
        <end position="107"/>
    </location>
</feature>
<dbReference type="OrthoDB" id="5559822at2759"/>
<dbReference type="Proteomes" id="UP000789739">
    <property type="component" value="Unassembled WGS sequence"/>
</dbReference>
<dbReference type="PROSITE" id="PS50108">
    <property type="entry name" value="CRIB"/>
    <property type="match status" value="1"/>
</dbReference>
<dbReference type="EMBL" id="CAJVPI010000594">
    <property type="protein sequence ID" value="CAG8553789.1"/>
    <property type="molecule type" value="Genomic_DNA"/>
</dbReference>
<protein>
    <submittedName>
        <fullName evidence="3">9894_t:CDS:1</fullName>
    </submittedName>
</protein>
<gene>
    <name evidence="3" type="ORF">PBRASI_LOCUS5226</name>
</gene>
<dbReference type="AlphaFoldDB" id="A0A9N9FQ70"/>
<keyword evidence="4" id="KW-1185">Reference proteome</keyword>
<feature type="region of interest" description="Disordered" evidence="1">
    <location>
        <begin position="96"/>
        <end position="116"/>
    </location>
</feature>
<evidence type="ECO:0000259" key="2">
    <source>
        <dbReference type="PROSITE" id="PS50108"/>
    </source>
</evidence>
<evidence type="ECO:0000256" key="1">
    <source>
        <dbReference type="SAM" id="MobiDB-lite"/>
    </source>
</evidence>
<feature type="region of interest" description="Disordered" evidence="1">
    <location>
        <begin position="1"/>
        <end position="46"/>
    </location>
</feature>
<proteinExistence type="predicted"/>
<dbReference type="Gene3D" id="3.90.810.10">
    <property type="entry name" value="CRIB domain"/>
    <property type="match status" value="1"/>
</dbReference>
<accession>A0A9N9FQ70</accession>
<dbReference type="InterPro" id="IPR000095">
    <property type="entry name" value="CRIB_dom"/>
</dbReference>
<reference evidence="3" key="1">
    <citation type="submission" date="2021-06" db="EMBL/GenBank/DDBJ databases">
        <authorList>
            <person name="Kallberg Y."/>
            <person name="Tangrot J."/>
            <person name="Rosling A."/>
        </authorList>
    </citation>
    <scope>NUCLEOTIDE SEQUENCE</scope>
    <source>
        <strain evidence="3">BR232B</strain>
    </source>
</reference>
<evidence type="ECO:0000313" key="4">
    <source>
        <dbReference type="Proteomes" id="UP000789739"/>
    </source>
</evidence>
<name>A0A9N9FQ70_9GLOM</name>
<feature type="domain" description="CRIB" evidence="2">
    <location>
        <begin position="55"/>
        <end position="68"/>
    </location>
</feature>
<dbReference type="InterPro" id="IPR036936">
    <property type="entry name" value="CRIB_dom_sf"/>
</dbReference>
<feature type="compositionally biased region" description="Polar residues" evidence="1">
    <location>
        <begin position="9"/>
        <end position="34"/>
    </location>
</feature>
<organism evidence="3 4">
    <name type="scientific">Paraglomus brasilianum</name>
    <dbReference type="NCBI Taxonomy" id="144538"/>
    <lineage>
        <taxon>Eukaryota</taxon>
        <taxon>Fungi</taxon>
        <taxon>Fungi incertae sedis</taxon>
        <taxon>Mucoromycota</taxon>
        <taxon>Glomeromycotina</taxon>
        <taxon>Glomeromycetes</taxon>
        <taxon>Paraglomerales</taxon>
        <taxon>Paraglomeraceae</taxon>
        <taxon>Paraglomus</taxon>
    </lineage>
</organism>